<dbReference type="EMBL" id="JAHWXT010000006">
    <property type="protein sequence ID" value="MCF0265947.1"/>
    <property type="molecule type" value="Genomic_DNA"/>
</dbReference>
<evidence type="ECO:0000313" key="2">
    <source>
        <dbReference type="Proteomes" id="UP000887320"/>
    </source>
</evidence>
<proteinExistence type="predicted"/>
<organism evidence="1 2">
    <name type="scientific">Acinetobacter guillouiae</name>
    <name type="common">Acinetobacter genomosp. 11</name>
    <dbReference type="NCBI Taxonomy" id="106649"/>
    <lineage>
        <taxon>Bacteria</taxon>
        <taxon>Pseudomonadati</taxon>
        <taxon>Pseudomonadota</taxon>
        <taxon>Gammaproteobacteria</taxon>
        <taxon>Moraxellales</taxon>
        <taxon>Moraxellaceae</taxon>
        <taxon>Acinetobacter</taxon>
    </lineage>
</organism>
<comment type="caution">
    <text evidence="1">The sequence shown here is derived from an EMBL/GenBank/DDBJ whole genome shotgun (WGS) entry which is preliminary data.</text>
</comment>
<evidence type="ECO:0000313" key="1">
    <source>
        <dbReference type="EMBL" id="MCF0265947.1"/>
    </source>
</evidence>
<reference evidence="1" key="1">
    <citation type="submission" date="2021-07" db="EMBL/GenBank/DDBJ databases">
        <authorList>
            <person name="Fernandez M."/>
            <person name="Pereira P."/>
            <person name="Torres Tejerizo G.A."/>
            <person name="Gonzalez P."/>
            <person name="Agostini E."/>
        </authorList>
    </citation>
    <scope>NUCLEOTIDE SEQUENCE</scope>
    <source>
        <strain evidence="1">SFC 500-1A</strain>
    </source>
</reference>
<protein>
    <submittedName>
        <fullName evidence="1">Response regulator</fullName>
    </submittedName>
</protein>
<accession>A0A8X8KIA9</accession>
<gene>
    <name evidence="1" type="ORF">KW868_15985</name>
</gene>
<name>A0A8X8KIA9_ACIGI</name>
<sequence length="92" mass="10337">MNQTVVKTKNLLAFKIWLEKLGYEVKNLKFKGFTARTSDRGIKKKHHYVLVTDALNGNTAAFELGKEFEEHLASPDYITAEVNPNGNISLVA</sequence>
<dbReference type="RefSeq" id="WP_234623911.1">
    <property type="nucleotide sequence ID" value="NZ_JAHWXT010000006.1"/>
</dbReference>
<dbReference type="AlphaFoldDB" id="A0A8X8KIA9"/>
<dbReference type="Proteomes" id="UP000887320">
    <property type="component" value="Unassembled WGS sequence"/>
</dbReference>